<dbReference type="RefSeq" id="WP_161674128.1">
    <property type="nucleotide sequence ID" value="NZ_JAABLP010000001.1"/>
</dbReference>
<keyword evidence="2" id="KW-0472">Membrane</keyword>
<dbReference type="PANTHER" id="PTHR32089">
    <property type="entry name" value="METHYL-ACCEPTING CHEMOTAXIS PROTEIN MCPB"/>
    <property type="match status" value="1"/>
</dbReference>
<keyword evidence="11" id="KW-1185">Reference proteome</keyword>
<dbReference type="InterPro" id="IPR004089">
    <property type="entry name" value="MCPsignal_dom"/>
</dbReference>
<dbReference type="InterPro" id="IPR000700">
    <property type="entry name" value="PAS-assoc_C"/>
</dbReference>
<keyword evidence="2" id="KW-0997">Cell inner membrane</keyword>
<dbReference type="Pfam" id="PF00015">
    <property type="entry name" value="MCPsignal"/>
    <property type="match status" value="1"/>
</dbReference>
<dbReference type="SMART" id="SM00086">
    <property type="entry name" value="PAC"/>
    <property type="match status" value="2"/>
</dbReference>
<evidence type="ECO:0000259" key="8">
    <source>
        <dbReference type="PROSITE" id="PS50113"/>
    </source>
</evidence>
<dbReference type="CDD" id="cd00130">
    <property type="entry name" value="PAS"/>
    <property type="match status" value="2"/>
</dbReference>
<evidence type="ECO:0000313" key="11">
    <source>
        <dbReference type="Proteomes" id="UP000541347"/>
    </source>
</evidence>
<accession>A0ABW9ZIG8</accession>
<name>A0ABW9ZIG8_9HYPH</name>
<evidence type="ECO:0000259" key="9">
    <source>
        <dbReference type="PROSITE" id="PS50192"/>
    </source>
</evidence>
<dbReference type="InterPro" id="IPR013656">
    <property type="entry name" value="PAS_4"/>
</dbReference>
<evidence type="ECO:0000256" key="3">
    <source>
        <dbReference type="ARBA" id="ARBA00023224"/>
    </source>
</evidence>
<feature type="domain" description="T-SNARE coiled-coil homology" evidence="9">
    <location>
        <begin position="413"/>
        <end position="465"/>
    </location>
</feature>
<dbReference type="EMBL" id="JAABLP010000001">
    <property type="protein sequence ID" value="NBN62837.1"/>
    <property type="molecule type" value="Genomic_DNA"/>
</dbReference>
<dbReference type="PROSITE" id="PS50111">
    <property type="entry name" value="CHEMOTAXIS_TRANSDUC_2"/>
    <property type="match status" value="1"/>
</dbReference>
<protein>
    <submittedName>
        <fullName evidence="10">PAS domain-containing protein</fullName>
    </submittedName>
</protein>
<dbReference type="InterPro" id="IPR035965">
    <property type="entry name" value="PAS-like_dom_sf"/>
</dbReference>
<sequence>MFFGKSKIELNFEAISRSMAIIEFKPDGTILHANENFLQVMGYRLDEIVGRHHRIFVDPEEAEMPAYRQFWDSLARGQSSSHDFLRFRKTGEAVWIEASYNPVFAADGTVSSVIKVASDITAAKLRYLNDAAKIDAINRSNAVIEFKPDGTILTANDVFLKAMGYTLAEIQGRHHSIFVTPQERASPAYASFWQELAAGSFRAGEFQRIGKGGRDVHIVATYNPVFDPKGNVLKIIKIASDQTDQIVKRMEGERLNSELLVVAEQLDQTTDQVSSVRRASEGASANVQMVAAAAEELVASIAEISRQVSQASMISENAATEAEQSRAIMDGLAVNSQRIGEVLELIETIANQTNLLALNATIEAARAGEAGKGFAVVAAEVKNLASQTARATEDIAAQISSVQLSADRAGAAIQSILATIQNIRSISSTIAAAVEEQSAVTQDISGNMHSASSAVAGITDAIGGIATTAHQVAAATQQIRKRASALI</sequence>
<evidence type="ECO:0000256" key="4">
    <source>
        <dbReference type="ARBA" id="ARBA00029447"/>
    </source>
</evidence>
<gene>
    <name evidence="10" type="ORF">GWI71_04005</name>
</gene>
<evidence type="ECO:0000256" key="5">
    <source>
        <dbReference type="PROSITE-ProRule" id="PRU00284"/>
    </source>
</evidence>
<dbReference type="Gene3D" id="1.10.287.950">
    <property type="entry name" value="Methyl-accepting chemotaxis protein"/>
    <property type="match status" value="1"/>
</dbReference>
<dbReference type="NCBIfam" id="TIGR00229">
    <property type="entry name" value="sensory_box"/>
    <property type="match status" value="2"/>
</dbReference>
<feature type="domain" description="PAS" evidence="7">
    <location>
        <begin position="4"/>
        <end position="63"/>
    </location>
</feature>
<proteinExistence type="inferred from homology"/>
<feature type="domain" description="Methyl-accepting transducer" evidence="6">
    <location>
        <begin position="251"/>
        <end position="480"/>
    </location>
</feature>
<dbReference type="InterPro" id="IPR000014">
    <property type="entry name" value="PAS"/>
</dbReference>
<comment type="caution">
    <text evidence="10">The sequence shown here is derived from an EMBL/GenBank/DDBJ whole genome shotgun (WGS) entry which is preliminary data.</text>
</comment>
<evidence type="ECO:0000256" key="2">
    <source>
        <dbReference type="ARBA" id="ARBA00022519"/>
    </source>
</evidence>
<dbReference type="Pfam" id="PF08448">
    <property type="entry name" value="PAS_4"/>
    <property type="match status" value="1"/>
</dbReference>
<dbReference type="PROSITE" id="PS50192">
    <property type="entry name" value="T_SNARE"/>
    <property type="match status" value="1"/>
</dbReference>
<dbReference type="PANTHER" id="PTHR32089:SF112">
    <property type="entry name" value="LYSOZYME-LIKE PROTEIN-RELATED"/>
    <property type="match status" value="1"/>
</dbReference>
<dbReference type="SUPFAM" id="SSF58104">
    <property type="entry name" value="Methyl-accepting chemotaxis protein (MCP) signaling domain"/>
    <property type="match status" value="1"/>
</dbReference>
<evidence type="ECO:0000313" key="10">
    <source>
        <dbReference type="EMBL" id="NBN62837.1"/>
    </source>
</evidence>
<dbReference type="PROSITE" id="PS50112">
    <property type="entry name" value="PAS"/>
    <property type="match status" value="1"/>
</dbReference>
<comment type="subcellular location">
    <subcellularLocation>
        <location evidence="1">Cell inner membrane</location>
        <topology evidence="1">Multi-pass membrane protein</topology>
    </subcellularLocation>
</comment>
<dbReference type="Pfam" id="PF08447">
    <property type="entry name" value="PAS_3"/>
    <property type="match status" value="1"/>
</dbReference>
<organism evidence="10 11">
    <name type="scientific">Pannonibacter tanglangensis</name>
    <dbReference type="NCBI Taxonomy" id="2750084"/>
    <lineage>
        <taxon>Bacteria</taxon>
        <taxon>Pseudomonadati</taxon>
        <taxon>Pseudomonadota</taxon>
        <taxon>Alphaproteobacteria</taxon>
        <taxon>Hyphomicrobiales</taxon>
        <taxon>Stappiaceae</taxon>
        <taxon>Pannonibacter</taxon>
    </lineage>
</organism>
<dbReference type="InterPro" id="IPR000727">
    <property type="entry name" value="T_SNARE_dom"/>
</dbReference>
<evidence type="ECO:0000259" key="7">
    <source>
        <dbReference type="PROSITE" id="PS50112"/>
    </source>
</evidence>
<reference evidence="10 11" key="1">
    <citation type="submission" date="2020-01" db="EMBL/GenBank/DDBJ databases">
        <authorList>
            <person name="Peng S.Y."/>
            <person name="Li J."/>
            <person name="Wang M."/>
            <person name="Wang L."/>
            <person name="Wang C.Q."/>
            <person name="Wang J.R."/>
        </authorList>
    </citation>
    <scope>NUCLEOTIDE SEQUENCE [LARGE SCALE GENOMIC DNA]</scope>
    <source>
        <strain evidence="10 11">XCT-34</strain>
    </source>
</reference>
<dbReference type="Proteomes" id="UP000541347">
    <property type="component" value="Unassembled WGS sequence"/>
</dbReference>
<dbReference type="SUPFAM" id="SSF55785">
    <property type="entry name" value="PYP-like sensor domain (PAS domain)"/>
    <property type="match status" value="2"/>
</dbReference>
<feature type="domain" description="PAC" evidence="8">
    <location>
        <begin position="78"/>
        <end position="132"/>
    </location>
</feature>
<dbReference type="SMART" id="SM00091">
    <property type="entry name" value="PAS"/>
    <property type="match status" value="2"/>
</dbReference>
<keyword evidence="2" id="KW-1003">Cell membrane</keyword>
<dbReference type="SMART" id="SM00283">
    <property type="entry name" value="MA"/>
    <property type="match status" value="1"/>
</dbReference>
<dbReference type="InterPro" id="IPR013655">
    <property type="entry name" value="PAS_fold_3"/>
</dbReference>
<evidence type="ECO:0000256" key="1">
    <source>
        <dbReference type="ARBA" id="ARBA00004429"/>
    </source>
</evidence>
<evidence type="ECO:0000259" key="6">
    <source>
        <dbReference type="PROSITE" id="PS50111"/>
    </source>
</evidence>
<dbReference type="PROSITE" id="PS50113">
    <property type="entry name" value="PAC"/>
    <property type="match status" value="1"/>
</dbReference>
<keyword evidence="3 5" id="KW-0807">Transducer</keyword>
<dbReference type="InterPro" id="IPR001610">
    <property type="entry name" value="PAC"/>
</dbReference>
<comment type="similarity">
    <text evidence="4">Belongs to the methyl-accepting chemotaxis (MCP) protein family.</text>
</comment>
<dbReference type="Gene3D" id="3.30.450.20">
    <property type="entry name" value="PAS domain"/>
    <property type="match status" value="2"/>
</dbReference>